<name>G7WGU8_DESOD</name>
<dbReference type="InterPro" id="IPR013976">
    <property type="entry name" value="HDOD"/>
</dbReference>
<dbReference type="Pfam" id="PF08668">
    <property type="entry name" value="HDOD"/>
    <property type="match status" value="1"/>
</dbReference>
<dbReference type="STRING" id="768706.Desor_3473"/>
<proteinExistence type="predicted"/>
<dbReference type="InterPro" id="IPR006675">
    <property type="entry name" value="HDIG_dom"/>
</dbReference>
<dbReference type="RefSeq" id="WP_014185770.1">
    <property type="nucleotide sequence ID" value="NC_016584.1"/>
</dbReference>
<dbReference type="eggNOG" id="COG2206">
    <property type="taxonomic scope" value="Bacteria"/>
</dbReference>
<reference evidence="3" key="1">
    <citation type="submission" date="2011-11" db="EMBL/GenBank/DDBJ databases">
        <title>Complete sequence of Desulfosporosinus orientis DSM 765.</title>
        <authorList>
            <person name="Lucas S."/>
            <person name="Han J."/>
            <person name="Lapidus A."/>
            <person name="Cheng J.-F."/>
            <person name="Goodwin L."/>
            <person name="Pitluck S."/>
            <person name="Peters L."/>
            <person name="Ovchinnikova G."/>
            <person name="Teshima H."/>
            <person name="Detter J.C."/>
            <person name="Han C."/>
            <person name="Tapia R."/>
            <person name="Land M."/>
            <person name="Hauser L."/>
            <person name="Kyrpides N."/>
            <person name="Ivanova N."/>
            <person name="Pagani I."/>
            <person name="Pester M."/>
            <person name="Spring S."/>
            <person name="Ollivier B."/>
            <person name="Rattei T."/>
            <person name="Klenk H.-P."/>
            <person name="Wagner M."/>
            <person name="Loy A."/>
            <person name="Woyke T."/>
        </authorList>
    </citation>
    <scope>NUCLEOTIDE SEQUENCE [LARGE SCALE GENOMIC DNA]</scope>
    <source>
        <strain evidence="3">ATCC 19365 / DSM 765 / NCIMB 8382 / VKM B-1628</strain>
    </source>
</reference>
<keyword evidence="3" id="KW-1185">Reference proteome</keyword>
<dbReference type="NCBIfam" id="TIGR00277">
    <property type="entry name" value="HDIG"/>
    <property type="match status" value="1"/>
</dbReference>
<protein>
    <submittedName>
        <fullName evidence="2">Putative domain HDIG-containing protein</fullName>
    </submittedName>
</protein>
<organism evidence="2 3">
    <name type="scientific">Desulfosporosinus orientis (strain ATCC 19365 / DSM 765 / NCIMB 8382 / VKM B-1628 / Singapore I)</name>
    <name type="common">Desulfotomaculum orientis</name>
    <dbReference type="NCBI Taxonomy" id="768706"/>
    <lineage>
        <taxon>Bacteria</taxon>
        <taxon>Bacillati</taxon>
        <taxon>Bacillota</taxon>
        <taxon>Clostridia</taxon>
        <taxon>Eubacteriales</taxon>
        <taxon>Desulfitobacteriaceae</taxon>
        <taxon>Desulfosporosinus</taxon>
    </lineage>
</organism>
<dbReference type="KEGG" id="dor:Desor_3473"/>
<sequence>MFYRAHQFYRAIFSSIMPSDLRWAVNHLPPQAAELFLKQSRPEQRHAIDVARSIAKINHHLPLSEFHNLMIAALLHDCGKSMVSIRLWERVYVVLIQKAPRSLCFCLEKGNSIFSLPLKINTRHALWGAHLAERAGLNSEICLLIREHHNPSSKLGFILEQADNTH</sequence>
<evidence type="ECO:0000313" key="2">
    <source>
        <dbReference type="EMBL" id="AET68962.1"/>
    </source>
</evidence>
<dbReference type="Gene3D" id="1.10.3210.10">
    <property type="entry name" value="Hypothetical protein af1432"/>
    <property type="match status" value="1"/>
</dbReference>
<dbReference type="PATRIC" id="fig|768706.3.peg.3500"/>
<dbReference type="InterPro" id="IPR003607">
    <property type="entry name" value="HD/PDEase_dom"/>
</dbReference>
<dbReference type="SUPFAM" id="SSF109604">
    <property type="entry name" value="HD-domain/PDEase-like"/>
    <property type="match status" value="1"/>
</dbReference>
<feature type="domain" description="HDOD" evidence="1">
    <location>
        <begin position="45"/>
        <end position="151"/>
    </location>
</feature>
<accession>G7WGU8</accession>
<evidence type="ECO:0000259" key="1">
    <source>
        <dbReference type="Pfam" id="PF08668"/>
    </source>
</evidence>
<dbReference type="HOGENOM" id="CLU_124473_1_0_9"/>
<reference evidence="2 3" key="2">
    <citation type="journal article" date="2012" name="J. Bacteriol.">
        <title>Complete genome sequences of Desulfosporosinus orientis DSM765T, Desulfosporosinus youngiae DSM17734T, Desulfosporosinus meridiei DSM13257T, and Desulfosporosinus acidiphilus DSM22704T.</title>
        <authorList>
            <person name="Pester M."/>
            <person name="Brambilla E."/>
            <person name="Alazard D."/>
            <person name="Rattei T."/>
            <person name="Weinmaier T."/>
            <person name="Han J."/>
            <person name="Lucas S."/>
            <person name="Lapidus A."/>
            <person name="Cheng J.F."/>
            <person name="Goodwin L."/>
            <person name="Pitluck S."/>
            <person name="Peters L."/>
            <person name="Ovchinnikova G."/>
            <person name="Teshima H."/>
            <person name="Detter J.C."/>
            <person name="Han C.S."/>
            <person name="Tapia R."/>
            <person name="Land M.L."/>
            <person name="Hauser L."/>
            <person name="Kyrpides N.C."/>
            <person name="Ivanova N.N."/>
            <person name="Pagani I."/>
            <person name="Huntmann M."/>
            <person name="Wei C.L."/>
            <person name="Davenport K.W."/>
            <person name="Daligault H."/>
            <person name="Chain P.S."/>
            <person name="Chen A."/>
            <person name="Mavromatis K."/>
            <person name="Markowitz V."/>
            <person name="Szeto E."/>
            <person name="Mikhailova N."/>
            <person name="Pati A."/>
            <person name="Wagner M."/>
            <person name="Woyke T."/>
            <person name="Ollivier B."/>
            <person name="Klenk H.P."/>
            <person name="Spring S."/>
            <person name="Loy A."/>
        </authorList>
    </citation>
    <scope>NUCLEOTIDE SEQUENCE [LARGE SCALE GENOMIC DNA]</scope>
    <source>
        <strain evidence="3">ATCC 19365 / DSM 765 / NCIMB 8382 / VKM B-1628</strain>
    </source>
</reference>
<dbReference type="OrthoDB" id="68032at2"/>
<dbReference type="AlphaFoldDB" id="G7WGU8"/>
<dbReference type="CDD" id="cd00077">
    <property type="entry name" value="HDc"/>
    <property type="match status" value="1"/>
</dbReference>
<evidence type="ECO:0000313" key="3">
    <source>
        <dbReference type="Proteomes" id="UP000006346"/>
    </source>
</evidence>
<dbReference type="Proteomes" id="UP000006346">
    <property type="component" value="Chromosome"/>
</dbReference>
<dbReference type="EMBL" id="CP003108">
    <property type="protein sequence ID" value="AET68962.1"/>
    <property type="molecule type" value="Genomic_DNA"/>
</dbReference>
<gene>
    <name evidence="2" type="ordered locus">Desor_3473</name>
</gene>